<dbReference type="Proteomes" id="UP000284842">
    <property type="component" value="Unassembled WGS sequence"/>
</dbReference>
<evidence type="ECO:0000313" key="3">
    <source>
        <dbReference type="EMBL" id="PPR01543.1"/>
    </source>
</evidence>
<dbReference type="EMBL" id="NHTK01001240">
    <property type="protein sequence ID" value="PPR01543.1"/>
    <property type="molecule type" value="Genomic_DNA"/>
</dbReference>
<feature type="compositionally biased region" description="Basic and acidic residues" evidence="1">
    <location>
        <begin position="30"/>
        <end position="39"/>
    </location>
</feature>
<evidence type="ECO:0000256" key="1">
    <source>
        <dbReference type="SAM" id="MobiDB-lite"/>
    </source>
</evidence>
<dbReference type="OrthoDB" id="2289918at2759"/>
<evidence type="ECO:0000259" key="2">
    <source>
        <dbReference type="Pfam" id="PF13919"/>
    </source>
</evidence>
<dbReference type="InParanoid" id="A0A409YEW1"/>
<keyword evidence="4" id="KW-1185">Reference proteome</keyword>
<feature type="compositionally biased region" description="Basic and acidic residues" evidence="1">
    <location>
        <begin position="1"/>
        <end position="16"/>
    </location>
</feature>
<accession>A0A409YEW1</accession>
<feature type="region of interest" description="Disordered" evidence="1">
    <location>
        <begin position="177"/>
        <end position="202"/>
    </location>
</feature>
<proteinExistence type="predicted"/>
<feature type="domain" description="ASX DEUBAD" evidence="2">
    <location>
        <begin position="34"/>
        <end position="179"/>
    </location>
</feature>
<feature type="compositionally biased region" description="Polar residues" evidence="1">
    <location>
        <begin position="178"/>
        <end position="198"/>
    </location>
</feature>
<protein>
    <recommendedName>
        <fullName evidence="2">ASX DEUBAD domain-containing protein</fullName>
    </recommendedName>
</protein>
<name>A0A409YEW1_9AGAR</name>
<organism evidence="3 4">
    <name type="scientific">Panaeolus cyanescens</name>
    <dbReference type="NCBI Taxonomy" id="181874"/>
    <lineage>
        <taxon>Eukaryota</taxon>
        <taxon>Fungi</taxon>
        <taxon>Dikarya</taxon>
        <taxon>Basidiomycota</taxon>
        <taxon>Agaricomycotina</taxon>
        <taxon>Agaricomycetes</taxon>
        <taxon>Agaricomycetidae</taxon>
        <taxon>Agaricales</taxon>
        <taxon>Agaricineae</taxon>
        <taxon>Galeropsidaceae</taxon>
        <taxon>Panaeolus</taxon>
    </lineage>
</organism>
<dbReference type="AlphaFoldDB" id="A0A409YEW1"/>
<dbReference type="Pfam" id="PF13919">
    <property type="entry name" value="ASXH"/>
    <property type="match status" value="1"/>
</dbReference>
<evidence type="ECO:0000313" key="4">
    <source>
        <dbReference type="Proteomes" id="UP000284842"/>
    </source>
</evidence>
<comment type="caution">
    <text evidence="3">The sequence shown here is derived from an EMBL/GenBank/DDBJ whole genome shotgun (WGS) entry which is preliminary data.</text>
</comment>
<reference evidence="3 4" key="1">
    <citation type="journal article" date="2018" name="Evol. Lett.">
        <title>Horizontal gene cluster transfer increased hallucinogenic mushroom diversity.</title>
        <authorList>
            <person name="Reynolds H.T."/>
            <person name="Vijayakumar V."/>
            <person name="Gluck-Thaler E."/>
            <person name="Korotkin H.B."/>
            <person name="Matheny P.B."/>
            <person name="Slot J.C."/>
        </authorList>
    </citation>
    <scope>NUCLEOTIDE SEQUENCE [LARGE SCALE GENOMIC DNA]</scope>
    <source>
        <strain evidence="3 4">2629</strain>
    </source>
</reference>
<feature type="region of interest" description="Disordered" evidence="1">
    <location>
        <begin position="1"/>
        <end position="39"/>
    </location>
</feature>
<gene>
    <name evidence="3" type="ORF">CVT24_001854</name>
</gene>
<dbReference type="STRING" id="181874.A0A409YEW1"/>
<sequence length="377" mass="41934">MDRPRRSTRQPAKEPKVVANEGTSQPTKRKVSEPVDPEKQLKTLLQSSKSELASIEITEILNLNAWGLLSEESQTRLKELLPPTAFIGYQPSISSDHPSLQDQMAVDSTRAAAEPFEAELNPGFFADSHFLSAARTFQAHLSLNWFSDSHIARVAEFNSRIKDGTLAAPWKDEVWERSNPTSESTTIPQEAESSTSFTLPDEANTRVGGAADIKLTMLAKNGIVRVGDVIAYRRSFPTGEVVEKDTLVSFLTSKRNKEIQYAQVLSIQPRTNALSMVTQPGSTKDLPSQLLAQEGEDPGEGSRIMIVTSPTMLETGLLDLDGRTDKARRTNNNSVWKSFTLWRWRTGGVYNPYDSRGGRENHGTLFYLRGSYYHDQG</sequence>
<dbReference type="InterPro" id="IPR028020">
    <property type="entry name" value="ASX_DEUBAD_dom"/>
</dbReference>